<evidence type="ECO:0000256" key="6">
    <source>
        <dbReference type="ARBA" id="ARBA00022989"/>
    </source>
</evidence>
<comment type="caution">
    <text evidence="10">The sequence shown here is derived from an EMBL/GenBank/DDBJ whole genome shotgun (WGS) entry which is preliminary data.</text>
</comment>
<keyword evidence="8" id="KW-0325">Glycoprotein</keyword>
<dbReference type="InterPro" id="IPR001611">
    <property type="entry name" value="Leu-rich_rpt"/>
</dbReference>
<dbReference type="FunFam" id="3.80.10.10:FF:000111">
    <property type="entry name" value="LRR receptor-like serine/threonine-protein kinase ERECTA"/>
    <property type="match status" value="1"/>
</dbReference>
<comment type="similarity">
    <text evidence="2">Belongs to the RLP family.</text>
</comment>
<keyword evidence="11" id="KW-1185">Reference proteome</keyword>
<reference evidence="10" key="2">
    <citation type="submission" date="2023-06" db="EMBL/GenBank/DDBJ databases">
        <authorList>
            <person name="Ma L."/>
            <person name="Liu K.-W."/>
            <person name="Li Z."/>
            <person name="Hsiao Y.-Y."/>
            <person name="Qi Y."/>
            <person name="Fu T."/>
            <person name="Tang G."/>
            <person name="Zhang D."/>
            <person name="Sun W.-H."/>
            <person name="Liu D.-K."/>
            <person name="Li Y."/>
            <person name="Chen G.-Z."/>
            <person name="Liu X.-D."/>
            <person name="Liao X.-Y."/>
            <person name="Jiang Y.-T."/>
            <person name="Yu X."/>
            <person name="Hao Y."/>
            <person name="Huang J."/>
            <person name="Zhao X.-W."/>
            <person name="Ke S."/>
            <person name="Chen Y.-Y."/>
            <person name="Wu W.-L."/>
            <person name="Hsu J.-L."/>
            <person name="Lin Y.-F."/>
            <person name="Huang M.-D."/>
            <person name="Li C.-Y."/>
            <person name="Huang L."/>
            <person name="Wang Z.-W."/>
            <person name="Zhao X."/>
            <person name="Zhong W.-Y."/>
            <person name="Peng D.-H."/>
            <person name="Ahmad S."/>
            <person name="Lan S."/>
            <person name="Zhang J.-S."/>
            <person name="Tsai W.-C."/>
            <person name="Van De Peer Y."/>
            <person name="Liu Z.-J."/>
        </authorList>
    </citation>
    <scope>NUCLEOTIDE SEQUENCE</scope>
    <source>
        <strain evidence="10">SCP</strain>
        <tissue evidence="10">Leaves</tissue>
    </source>
</reference>
<evidence type="ECO:0000256" key="3">
    <source>
        <dbReference type="ARBA" id="ARBA00022614"/>
    </source>
</evidence>
<organism evidence="10 11">
    <name type="scientific">Acorus gramineus</name>
    <name type="common">Dwarf sweet flag</name>
    <dbReference type="NCBI Taxonomy" id="55184"/>
    <lineage>
        <taxon>Eukaryota</taxon>
        <taxon>Viridiplantae</taxon>
        <taxon>Streptophyta</taxon>
        <taxon>Embryophyta</taxon>
        <taxon>Tracheophyta</taxon>
        <taxon>Spermatophyta</taxon>
        <taxon>Magnoliopsida</taxon>
        <taxon>Liliopsida</taxon>
        <taxon>Acoraceae</taxon>
        <taxon>Acorus</taxon>
    </lineage>
</organism>
<evidence type="ECO:0000313" key="11">
    <source>
        <dbReference type="Proteomes" id="UP001179952"/>
    </source>
</evidence>
<dbReference type="Pfam" id="PF13855">
    <property type="entry name" value="LRR_8"/>
    <property type="match status" value="1"/>
</dbReference>
<evidence type="ECO:0000256" key="8">
    <source>
        <dbReference type="ARBA" id="ARBA00023180"/>
    </source>
</evidence>
<evidence type="ECO:0000256" key="9">
    <source>
        <dbReference type="SAM" id="Phobius"/>
    </source>
</evidence>
<evidence type="ECO:0000256" key="5">
    <source>
        <dbReference type="ARBA" id="ARBA00022737"/>
    </source>
</evidence>
<accession>A0AAV9AHS3</accession>
<dbReference type="GO" id="GO:0016020">
    <property type="term" value="C:membrane"/>
    <property type="evidence" value="ECO:0007669"/>
    <property type="project" value="UniProtKB-SubCell"/>
</dbReference>
<dbReference type="InterPro" id="IPR051502">
    <property type="entry name" value="RLP_Defense_Trigger"/>
</dbReference>
<dbReference type="EMBL" id="JAUJYN010000009">
    <property type="protein sequence ID" value="KAK1263719.1"/>
    <property type="molecule type" value="Genomic_DNA"/>
</dbReference>
<comment type="subcellular location">
    <subcellularLocation>
        <location evidence="1">Membrane</location>
        <topology evidence="1">Single-pass membrane protein</topology>
    </subcellularLocation>
</comment>
<dbReference type="Gene3D" id="3.80.10.10">
    <property type="entry name" value="Ribonuclease Inhibitor"/>
    <property type="match status" value="1"/>
</dbReference>
<evidence type="ECO:0000256" key="4">
    <source>
        <dbReference type="ARBA" id="ARBA00022692"/>
    </source>
</evidence>
<keyword evidence="6 9" id="KW-1133">Transmembrane helix</keyword>
<evidence type="ECO:0000256" key="2">
    <source>
        <dbReference type="ARBA" id="ARBA00009592"/>
    </source>
</evidence>
<evidence type="ECO:0000256" key="7">
    <source>
        <dbReference type="ARBA" id="ARBA00023136"/>
    </source>
</evidence>
<evidence type="ECO:0000313" key="10">
    <source>
        <dbReference type="EMBL" id="KAK1263719.1"/>
    </source>
</evidence>
<name>A0AAV9AHS3_ACOGR</name>
<keyword evidence="5" id="KW-0677">Repeat</keyword>
<dbReference type="SUPFAM" id="SSF52058">
    <property type="entry name" value="L domain-like"/>
    <property type="match status" value="1"/>
</dbReference>
<gene>
    <name evidence="10" type="ORF">QJS04_geneDACA009442</name>
</gene>
<feature type="transmembrane region" description="Helical" evidence="9">
    <location>
        <begin position="125"/>
        <end position="148"/>
    </location>
</feature>
<dbReference type="AlphaFoldDB" id="A0AAV9AHS3"/>
<dbReference type="PANTHER" id="PTHR48062">
    <property type="entry name" value="RECEPTOR-LIKE PROTEIN 14"/>
    <property type="match status" value="1"/>
</dbReference>
<sequence>MEMGYLTMLHSLNLSHNHLTGSIPESFQNLMSLESLDLSFNHLSGVIPSQLVQLNMLSTFQVAYNNLSGIIPSNRQFSTFNESNFEGNPYLCGPVVGRSCSNGTSQTHRITDDEVDKERVIDNPVIYYSFIAASYAIGFWGVIAVLAFKYNWRVKFFLVADDLIYACGTGISSLARCIRKCIGK</sequence>
<proteinExistence type="inferred from homology"/>
<protein>
    <submittedName>
        <fullName evidence="10">Uncharacterized protein</fullName>
    </submittedName>
</protein>
<dbReference type="Proteomes" id="UP001179952">
    <property type="component" value="Unassembled WGS sequence"/>
</dbReference>
<dbReference type="PRINTS" id="PR00019">
    <property type="entry name" value="LEURICHRPT"/>
</dbReference>
<keyword evidence="4 9" id="KW-0812">Transmembrane</keyword>
<reference evidence="10" key="1">
    <citation type="journal article" date="2023" name="Nat. Commun.">
        <title>Diploid and tetraploid genomes of Acorus and the evolution of monocots.</title>
        <authorList>
            <person name="Ma L."/>
            <person name="Liu K.W."/>
            <person name="Li Z."/>
            <person name="Hsiao Y.Y."/>
            <person name="Qi Y."/>
            <person name="Fu T."/>
            <person name="Tang G.D."/>
            <person name="Zhang D."/>
            <person name="Sun W.H."/>
            <person name="Liu D.K."/>
            <person name="Li Y."/>
            <person name="Chen G.Z."/>
            <person name="Liu X.D."/>
            <person name="Liao X.Y."/>
            <person name="Jiang Y.T."/>
            <person name="Yu X."/>
            <person name="Hao Y."/>
            <person name="Huang J."/>
            <person name="Zhao X.W."/>
            <person name="Ke S."/>
            <person name="Chen Y.Y."/>
            <person name="Wu W.L."/>
            <person name="Hsu J.L."/>
            <person name="Lin Y.F."/>
            <person name="Huang M.D."/>
            <person name="Li C.Y."/>
            <person name="Huang L."/>
            <person name="Wang Z.W."/>
            <person name="Zhao X."/>
            <person name="Zhong W.Y."/>
            <person name="Peng D.H."/>
            <person name="Ahmad S."/>
            <person name="Lan S."/>
            <person name="Zhang J.S."/>
            <person name="Tsai W.C."/>
            <person name="Van de Peer Y."/>
            <person name="Liu Z.J."/>
        </authorList>
    </citation>
    <scope>NUCLEOTIDE SEQUENCE</scope>
    <source>
        <strain evidence="10">SCP</strain>
    </source>
</reference>
<evidence type="ECO:0000256" key="1">
    <source>
        <dbReference type="ARBA" id="ARBA00004167"/>
    </source>
</evidence>
<dbReference type="InterPro" id="IPR032675">
    <property type="entry name" value="LRR_dom_sf"/>
</dbReference>
<keyword evidence="7 9" id="KW-0472">Membrane</keyword>
<keyword evidence="3" id="KW-0433">Leucine-rich repeat</keyword>
<dbReference type="PANTHER" id="PTHR48062:SF51">
    <property type="entry name" value="LRR RECEPTOR-LIKE SERINE_THREONINE-PROTEIN KINASE ERL1"/>
    <property type="match status" value="1"/>
</dbReference>